<comment type="caution">
    <text evidence="2">The sequence shown here is derived from an EMBL/GenBank/DDBJ whole genome shotgun (WGS) entry which is preliminary data.</text>
</comment>
<feature type="signal peptide" evidence="1">
    <location>
        <begin position="1"/>
        <end position="22"/>
    </location>
</feature>
<evidence type="ECO:0000256" key="1">
    <source>
        <dbReference type="SAM" id="SignalP"/>
    </source>
</evidence>
<keyword evidence="3" id="KW-1185">Reference proteome</keyword>
<reference evidence="2 3" key="2">
    <citation type="journal article" date="2017" name="Genome Biol.">
        <title>New reference genome sequences of hot pepper reveal the massive evolution of plant disease-resistance genes by retroduplication.</title>
        <authorList>
            <person name="Kim S."/>
            <person name="Park J."/>
            <person name="Yeom S.I."/>
            <person name="Kim Y.M."/>
            <person name="Seo E."/>
            <person name="Kim K.T."/>
            <person name="Kim M.S."/>
            <person name="Lee J.M."/>
            <person name="Cheong K."/>
            <person name="Shin H.S."/>
            <person name="Kim S.B."/>
            <person name="Han K."/>
            <person name="Lee J."/>
            <person name="Park M."/>
            <person name="Lee H.A."/>
            <person name="Lee H.Y."/>
            <person name="Lee Y."/>
            <person name="Oh S."/>
            <person name="Lee J.H."/>
            <person name="Choi E."/>
            <person name="Choi E."/>
            <person name="Lee S.E."/>
            <person name="Jeon J."/>
            <person name="Kim H."/>
            <person name="Choi G."/>
            <person name="Song H."/>
            <person name="Lee J."/>
            <person name="Lee S.C."/>
            <person name="Kwon J.K."/>
            <person name="Lee H.Y."/>
            <person name="Koo N."/>
            <person name="Hong Y."/>
            <person name="Kim R.W."/>
            <person name="Kang W.H."/>
            <person name="Huh J.H."/>
            <person name="Kang B.C."/>
            <person name="Yang T.J."/>
            <person name="Lee Y.H."/>
            <person name="Bennetzen J.L."/>
            <person name="Choi D."/>
        </authorList>
    </citation>
    <scope>NUCLEOTIDE SEQUENCE [LARGE SCALE GENOMIC DNA]</scope>
    <source>
        <strain evidence="3">cv. CM334</strain>
    </source>
</reference>
<dbReference type="EMBL" id="AYRZ02000007">
    <property type="protein sequence ID" value="PHT77078.1"/>
    <property type="molecule type" value="Genomic_DNA"/>
</dbReference>
<proteinExistence type="predicted"/>
<protein>
    <recommendedName>
        <fullName evidence="4">CLAVATA3/ESR (CLE)-related protein</fullName>
    </recommendedName>
</protein>
<organism evidence="2 3">
    <name type="scientific">Capsicum annuum</name>
    <name type="common">Capsicum pepper</name>
    <dbReference type="NCBI Taxonomy" id="4072"/>
    <lineage>
        <taxon>Eukaryota</taxon>
        <taxon>Viridiplantae</taxon>
        <taxon>Streptophyta</taxon>
        <taxon>Embryophyta</taxon>
        <taxon>Tracheophyta</taxon>
        <taxon>Spermatophyta</taxon>
        <taxon>Magnoliopsida</taxon>
        <taxon>eudicotyledons</taxon>
        <taxon>Gunneridae</taxon>
        <taxon>Pentapetalae</taxon>
        <taxon>asterids</taxon>
        <taxon>lamiids</taxon>
        <taxon>Solanales</taxon>
        <taxon>Solanaceae</taxon>
        <taxon>Solanoideae</taxon>
        <taxon>Capsiceae</taxon>
        <taxon>Capsicum</taxon>
    </lineage>
</organism>
<dbReference type="Proteomes" id="UP000222542">
    <property type="component" value="Unassembled WGS sequence"/>
</dbReference>
<reference evidence="2 3" key="1">
    <citation type="journal article" date="2014" name="Nat. Genet.">
        <title>Genome sequence of the hot pepper provides insights into the evolution of pungency in Capsicum species.</title>
        <authorList>
            <person name="Kim S."/>
            <person name="Park M."/>
            <person name="Yeom S.I."/>
            <person name="Kim Y.M."/>
            <person name="Lee J.M."/>
            <person name="Lee H.A."/>
            <person name="Seo E."/>
            <person name="Choi J."/>
            <person name="Cheong K."/>
            <person name="Kim K.T."/>
            <person name="Jung K."/>
            <person name="Lee G.W."/>
            <person name="Oh S.K."/>
            <person name="Bae C."/>
            <person name="Kim S.B."/>
            <person name="Lee H.Y."/>
            <person name="Kim S.Y."/>
            <person name="Kim M.S."/>
            <person name="Kang B.C."/>
            <person name="Jo Y.D."/>
            <person name="Yang H.B."/>
            <person name="Jeong H.J."/>
            <person name="Kang W.H."/>
            <person name="Kwon J.K."/>
            <person name="Shin C."/>
            <person name="Lim J.Y."/>
            <person name="Park J.H."/>
            <person name="Huh J.H."/>
            <person name="Kim J.S."/>
            <person name="Kim B.D."/>
            <person name="Cohen O."/>
            <person name="Paran I."/>
            <person name="Suh M.C."/>
            <person name="Lee S.B."/>
            <person name="Kim Y.K."/>
            <person name="Shin Y."/>
            <person name="Noh S.J."/>
            <person name="Park J."/>
            <person name="Seo Y.S."/>
            <person name="Kwon S.Y."/>
            <person name="Kim H.A."/>
            <person name="Park J.M."/>
            <person name="Kim H.J."/>
            <person name="Choi S.B."/>
            <person name="Bosland P.W."/>
            <person name="Reeves G."/>
            <person name="Jo S.H."/>
            <person name="Lee B.W."/>
            <person name="Cho H.T."/>
            <person name="Choi H.S."/>
            <person name="Lee M.S."/>
            <person name="Yu Y."/>
            <person name="Do Choi Y."/>
            <person name="Park B.S."/>
            <person name="van Deynze A."/>
            <person name="Ashrafi H."/>
            <person name="Hill T."/>
            <person name="Kim W.T."/>
            <person name="Pai H.S."/>
            <person name="Ahn H.K."/>
            <person name="Yeam I."/>
            <person name="Giovannoni J.J."/>
            <person name="Rose J.K."/>
            <person name="Sorensen I."/>
            <person name="Lee S.J."/>
            <person name="Kim R.W."/>
            <person name="Choi I.Y."/>
            <person name="Choi B.S."/>
            <person name="Lim J.S."/>
            <person name="Lee Y.H."/>
            <person name="Choi D."/>
        </authorList>
    </citation>
    <scope>NUCLEOTIDE SEQUENCE [LARGE SCALE GENOMIC DNA]</scope>
    <source>
        <strain evidence="3">cv. CM334</strain>
    </source>
</reference>
<evidence type="ECO:0000313" key="3">
    <source>
        <dbReference type="Proteomes" id="UP000222542"/>
    </source>
</evidence>
<dbReference type="OMA" id="KFWLCLF"/>
<dbReference type="GO" id="GO:0033612">
    <property type="term" value="F:receptor serine/threonine kinase binding"/>
    <property type="evidence" value="ECO:0000318"/>
    <property type="project" value="GO_Central"/>
</dbReference>
<accession>A0A2G2Z4Y4</accession>
<dbReference type="AlphaFoldDB" id="A0A2G2Z4Y4"/>
<keyword evidence="1" id="KW-0732">Signal</keyword>
<evidence type="ECO:0008006" key="4">
    <source>
        <dbReference type="Google" id="ProtNLM"/>
    </source>
</evidence>
<gene>
    <name evidence="2" type="ORF">T459_20600</name>
</gene>
<evidence type="ECO:0000313" key="2">
    <source>
        <dbReference type="EMBL" id="PHT77078.1"/>
    </source>
</evidence>
<dbReference type="PROSITE" id="PS51257">
    <property type="entry name" value="PROKAR_LIPOPROTEIN"/>
    <property type="match status" value="1"/>
</dbReference>
<feature type="chain" id="PRO_5013780716" description="CLAVATA3/ESR (CLE)-related protein" evidence="1">
    <location>
        <begin position="23"/>
        <end position="71"/>
    </location>
</feature>
<sequence length="71" mass="8303">MASFRFWLCFFIIFLSCIGSESRPLEAFSGERKETMMEIARDILRERLLKARSIKYDVNRISPGGPDPKHH</sequence>
<dbReference type="Gramene" id="PHT77078">
    <property type="protein sequence ID" value="PHT77078"/>
    <property type="gene ID" value="T459_20600"/>
</dbReference>
<name>A0A2G2Z4Y4_CAPAN</name>